<feature type="region of interest" description="Disordered" evidence="6">
    <location>
        <begin position="1"/>
        <end position="27"/>
    </location>
</feature>
<dbReference type="OrthoDB" id="1165560at2759"/>
<feature type="domain" description="MBD" evidence="7">
    <location>
        <begin position="115"/>
        <end position="192"/>
    </location>
</feature>
<keyword evidence="5" id="KW-0539">Nucleus</keyword>
<dbReference type="EMBL" id="VOIH02000002">
    <property type="protein sequence ID" value="KAF3453825.1"/>
    <property type="molecule type" value="Genomic_DNA"/>
</dbReference>
<evidence type="ECO:0000256" key="5">
    <source>
        <dbReference type="ARBA" id="ARBA00023242"/>
    </source>
</evidence>
<keyword evidence="2" id="KW-0805">Transcription regulation</keyword>
<dbReference type="GO" id="GO:0003677">
    <property type="term" value="F:DNA binding"/>
    <property type="evidence" value="ECO:0007669"/>
    <property type="project" value="UniProtKB-KW"/>
</dbReference>
<evidence type="ECO:0000313" key="8">
    <source>
        <dbReference type="EMBL" id="KAF3453825.1"/>
    </source>
</evidence>
<reference evidence="8" key="1">
    <citation type="submission" date="2020-03" db="EMBL/GenBank/DDBJ databases">
        <title>A high-quality chromosome-level genome assembly of a woody plant with both climbing and erect habits, Rhamnella rubrinervis.</title>
        <authorList>
            <person name="Lu Z."/>
            <person name="Yang Y."/>
            <person name="Zhu X."/>
            <person name="Sun Y."/>
        </authorList>
    </citation>
    <scope>NUCLEOTIDE SEQUENCE</scope>
    <source>
        <strain evidence="8">BYM</strain>
        <tissue evidence="8">Leaf</tissue>
    </source>
</reference>
<dbReference type="PROSITE" id="PS50982">
    <property type="entry name" value="MBD"/>
    <property type="match status" value="2"/>
</dbReference>
<keyword evidence="3" id="KW-0238">DNA-binding</keyword>
<dbReference type="Proteomes" id="UP000796880">
    <property type="component" value="Unassembled WGS sequence"/>
</dbReference>
<evidence type="ECO:0000256" key="3">
    <source>
        <dbReference type="ARBA" id="ARBA00023125"/>
    </source>
</evidence>
<proteinExistence type="predicted"/>
<dbReference type="AlphaFoldDB" id="A0A8K0HLF2"/>
<evidence type="ECO:0000259" key="7">
    <source>
        <dbReference type="PROSITE" id="PS50982"/>
    </source>
</evidence>
<evidence type="ECO:0000256" key="4">
    <source>
        <dbReference type="ARBA" id="ARBA00023163"/>
    </source>
</evidence>
<organism evidence="8 9">
    <name type="scientific">Rhamnella rubrinervis</name>
    <dbReference type="NCBI Taxonomy" id="2594499"/>
    <lineage>
        <taxon>Eukaryota</taxon>
        <taxon>Viridiplantae</taxon>
        <taxon>Streptophyta</taxon>
        <taxon>Embryophyta</taxon>
        <taxon>Tracheophyta</taxon>
        <taxon>Spermatophyta</taxon>
        <taxon>Magnoliopsida</taxon>
        <taxon>eudicotyledons</taxon>
        <taxon>Gunneridae</taxon>
        <taxon>Pentapetalae</taxon>
        <taxon>rosids</taxon>
        <taxon>fabids</taxon>
        <taxon>Rosales</taxon>
        <taxon>Rhamnaceae</taxon>
        <taxon>rhamnoid group</taxon>
        <taxon>Rhamneae</taxon>
        <taxon>Rhamnella</taxon>
    </lineage>
</organism>
<dbReference type="PANTHER" id="PTHR12396:SF38">
    <property type="entry name" value="METHYL-CPG-BINDING DOMAIN-CONTAINING PROTEIN 7"/>
    <property type="match status" value="1"/>
</dbReference>
<comment type="caution">
    <text evidence="8">The sequence shown here is derived from an EMBL/GenBank/DDBJ whole genome shotgun (WGS) entry which is preliminary data.</text>
</comment>
<sequence>MSGDSSRSTPVHLLLMSPDEKAEEPDYSNRELMNVTSTSPFRLPDDWSVVVKPRGTSAISSGRVDKYYYEPGTGQMFRSLIAVQKYLREGKRDTPTATTKKLRAVDKFSMQIMPYTISRTSTFTLPDGWIIEGKRRTNKNYSGIIDKYYIEPGTGQRFRSLRAVERYLSEASEDAMPLKALKHAHKLNVSLRSCPQKKNVSLKVANEYPTEAKEFTSKVKTVKPFDHSRPLKHSGKGDRVSVADFSCRPSKINWVLAGPGGNMWSPFMGESMVPESVKQKWSETFISSIHEGSLNPPGF</sequence>
<gene>
    <name evidence="8" type="ORF">FNV43_RR04266</name>
</gene>
<dbReference type="InterPro" id="IPR001739">
    <property type="entry name" value="Methyl_CpG_DNA-bd"/>
</dbReference>
<keyword evidence="9" id="KW-1185">Reference proteome</keyword>
<evidence type="ECO:0000256" key="6">
    <source>
        <dbReference type="SAM" id="MobiDB-lite"/>
    </source>
</evidence>
<dbReference type="Gene3D" id="3.30.890.10">
    <property type="entry name" value="Methyl-cpg-binding Protein 2, Chain A"/>
    <property type="match status" value="2"/>
</dbReference>
<accession>A0A8K0HLF2</accession>
<evidence type="ECO:0000313" key="9">
    <source>
        <dbReference type="Proteomes" id="UP000796880"/>
    </source>
</evidence>
<feature type="domain" description="MBD" evidence="7">
    <location>
        <begin position="33"/>
        <end position="107"/>
    </location>
</feature>
<dbReference type="Pfam" id="PF01429">
    <property type="entry name" value="MBD"/>
    <property type="match status" value="2"/>
</dbReference>
<dbReference type="GO" id="GO:0005634">
    <property type="term" value="C:nucleus"/>
    <property type="evidence" value="ECO:0007669"/>
    <property type="project" value="UniProtKB-SubCell"/>
</dbReference>
<dbReference type="SUPFAM" id="SSF54171">
    <property type="entry name" value="DNA-binding domain"/>
    <property type="match status" value="2"/>
</dbReference>
<name>A0A8K0HLF2_9ROSA</name>
<evidence type="ECO:0000256" key="1">
    <source>
        <dbReference type="ARBA" id="ARBA00004123"/>
    </source>
</evidence>
<comment type="subcellular location">
    <subcellularLocation>
        <location evidence="1">Nucleus</location>
    </subcellularLocation>
</comment>
<dbReference type="InterPro" id="IPR016177">
    <property type="entry name" value="DNA-bd_dom_sf"/>
</dbReference>
<protein>
    <recommendedName>
        <fullName evidence="7">MBD domain-containing protein</fullName>
    </recommendedName>
</protein>
<keyword evidence="4" id="KW-0804">Transcription</keyword>
<evidence type="ECO:0000256" key="2">
    <source>
        <dbReference type="ARBA" id="ARBA00023015"/>
    </source>
</evidence>
<dbReference type="PANTHER" id="PTHR12396">
    <property type="entry name" value="METHYL-CPG BINDING PROTEIN, MBD"/>
    <property type="match status" value="1"/>
</dbReference>